<evidence type="ECO:0000313" key="6">
    <source>
        <dbReference type="EMBL" id="CAA9238177.1"/>
    </source>
</evidence>
<dbReference type="GO" id="GO:0006310">
    <property type="term" value="P:DNA recombination"/>
    <property type="evidence" value="ECO:0007669"/>
    <property type="project" value="TreeGrafter"/>
</dbReference>
<feature type="domain" description="Primosomal protein N' 3' DNA-binding" evidence="5">
    <location>
        <begin position="4"/>
        <end position="98"/>
    </location>
</feature>
<dbReference type="PANTHER" id="PTHR30580:SF0">
    <property type="entry name" value="PRIMOSOMAL PROTEIN N"/>
    <property type="match status" value="1"/>
</dbReference>
<dbReference type="EMBL" id="CADCSY010000071">
    <property type="protein sequence ID" value="CAA9238177.1"/>
    <property type="molecule type" value="Genomic_DNA"/>
</dbReference>
<dbReference type="GO" id="GO:0006302">
    <property type="term" value="P:double-strand break repair"/>
    <property type="evidence" value="ECO:0007669"/>
    <property type="project" value="TreeGrafter"/>
</dbReference>
<dbReference type="InterPro" id="IPR027417">
    <property type="entry name" value="P-loop_NTPase"/>
</dbReference>
<dbReference type="Pfam" id="PF17764">
    <property type="entry name" value="PriA_3primeBD"/>
    <property type="match status" value="1"/>
</dbReference>
<evidence type="ECO:0000256" key="3">
    <source>
        <dbReference type="ARBA" id="ARBA00023125"/>
    </source>
</evidence>
<dbReference type="GO" id="GO:0005524">
    <property type="term" value="F:ATP binding"/>
    <property type="evidence" value="ECO:0007669"/>
    <property type="project" value="UniProtKB-KW"/>
</dbReference>
<dbReference type="InterPro" id="IPR042115">
    <property type="entry name" value="PriA_3primeBD_sf"/>
</dbReference>
<dbReference type="PANTHER" id="PTHR30580">
    <property type="entry name" value="PRIMOSOMAL PROTEIN N"/>
    <property type="match status" value="1"/>
</dbReference>
<dbReference type="AlphaFoldDB" id="A0A6J4HZN7"/>
<organism evidence="6">
    <name type="scientific">uncultured Acidimicrobiales bacterium</name>
    <dbReference type="NCBI Taxonomy" id="310071"/>
    <lineage>
        <taxon>Bacteria</taxon>
        <taxon>Bacillati</taxon>
        <taxon>Actinomycetota</taxon>
        <taxon>Acidimicrobiia</taxon>
        <taxon>Acidimicrobiales</taxon>
        <taxon>environmental samples</taxon>
    </lineage>
</organism>
<dbReference type="InterPro" id="IPR041222">
    <property type="entry name" value="PriA_3primeBD"/>
</dbReference>
<evidence type="ECO:0000256" key="1">
    <source>
        <dbReference type="ARBA" id="ARBA00022741"/>
    </source>
</evidence>
<name>A0A6J4HZN7_9ACTN</name>
<protein>
    <recommendedName>
        <fullName evidence="5">Primosomal protein N' 3' DNA-binding domain-containing protein</fullName>
    </recommendedName>
</protein>
<proteinExistence type="predicted"/>
<dbReference type="GO" id="GO:0043138">
    <property type="term" value="F:3'-5' DNA helicase activity"/>
    <property type="evidence" value="ECO:0007669"/>
    <property type="project" value="TreeGrafter"/>
</dbReference>
<gene>
    <name evidence="6" type="ORF">AVDCRST_MAG20-1590</name>
</gene>
<dbReference type="GO" id="GO:0003677">
    <property type="term" value="F:DNA binding"/>
    <property type="evidence" value="ECO:0007669"/>
    <property type="project" value="UniProtKB-KW"/>
</dbReference>
<dbReference type="GO" id="GO:0006270">
    <property type="term" value="P:DNA replication initiation"/>
    <property type="evidence" value="ECO:0007669"/>
    <property type="project" value="TreeGrafter"/>
</dbReference>
<evidence type="ECO:0000256" key="4">
    <source>
        <dbReference type="SAM" id="MobiDB-lite"/>
    </source>
</evidence>
<dbReference type="Gene3D" id="3.40.1440.60">
    <property type="entry name" value="PriA, 3(prime) DNA-binding domain"/>
    <property type="match status" value="1"/>
</dbReference>
<sequence>MVRVVPDVAGVTKTFDYLVPPALDASVAVGTLVRVVLNGRRVGGWVVADDVVPPPDVTLRPLAHVTGIGPSTEVVDLAGWAAWRWAGRPRHLLRAASPDGAVKGLPPPAARSRAAAGGGDHGAAEALGRARTVLRVPPAADLLPLVAAAARLGTTLVVAPDHTAAAALGGRLRRAGVPVAILPRGWAQAAAGGGVVLGARGTAWAPAPDLAAVVVLDEHEEAHQEEGSPTWSARDVAAERARRAGVPCVLTSPCPSLEALAWGHLQVPARTIERAGWPVVDVVDRRSEDPLKADLYSSRLVDLIRSSAPEPGRPVVCVLNRKGRARLLVCASCAELARCERCGATVGTTSTGALRCARCATERPAVCLHCGSAHLKQRRLGVARAREDLERLARRPVGEVTGDDAPGSPLPDAPVLVGTEALLRRVERASAVAFLDLDAELLAPRYRAAEEAVALVARAARLLGGKAAGGRLLLQTKLPRHEVVQAALLADPGRVADAELERRRALLLPPVAALAHVAGAGAEVFARAAAGHAGVAALGPAAGDWLLRAADHRTLCDALAATPRPPGRLRVAVDPRRV</sequence>
<evidence type="ECO:0000259" key="5">
    <source>
        <dbReference type="Pfam" id="PF17764"/>
    </source>
</evidence>
<keyword evidence="1" id="KW-0547">Nucleotide-binding</keyword>
<accession>A0A6J4HZN7</accession>
<reference evidence="6" key="1">
    <citation type="submission" date="2020-02" db="EMBL/GenBank/DDBJ databases">
        <authorList>
            <person name="Meier V. D."/>
        </authorList>
    </citation>
    <scope>NUCLEOTIDE SEQUENCE</scope>
    <source>
        <strain evidence="6">AVDCRST_MAG20</strain>
    </source>
</reference>
<evidence type="ECO:0000256" key="2">
    <source>
        <dbReference type="ARBA" id="ARBA00022840"/>
    </source>
</evidence>
<keyword evidence="2" id="KW-0067">ATP-binding</keyword>
<dbReference type="Gene3D" id="3.40.50.300">
    <property type="entry name" value="P-loop containing nucleotide triphosphate hydrolases"/>
    <property type="match status" value="1"/>
</dbReference>
<feature type="region of interest" description="Disordered" evidence="4">
    <location>
        <begin position="103"/>
        <end position="122"/>
    </location>
</feature>
<keyword evidence="3" id="KW-0238">DNA-binding</keyword>